<feature type="non-terminal residue" evidence="1">
    <location>
        <position position="1"/>
    </location>
</feature>
<dbReference type="AlphaFoldDB" id="A0A699TTZ9"/>
<keyword evidence="1" id="KW-0548">Nucleotidyltransferase</keyword>
<protein>
    <submittedName>
        <fullName evidence="1">Reverse transcriptase domain-containing protein</fullName>
    </submittedName>
</protein>
<organism evidence="1">
    <name type="scientific">Tanacetum cinerariifolium</name>
    <name type="common">Dalmatian daisy</name>
    <name type="synonym">Chrysanthemum cinerariifolium</name>
    <dbReference type="NCBI Taxonomy" id="118510"/>
    <lineage>
        <taxon>Eukaryota</taxon>
        <taxon>Viridiplantae</taxon>
        <taxon>Streptophyta</taxon>
        <taxon>Embryophyta</taxon>
        <taxon>Tracheophyta</taxon>
        <taxon>Spermatophyta</taxon>
        <taxon>Magnoliopsida</taxon>
        <taxon>eudicotyledons</taxon>
        <taxon>Gunneridae</taxon>
        <taxon>Pentapetalae</taxon>
        <taxon>asterids</taxon>
        <taxon>campanulids</taxon>
        <taxon>Asterales</taxon>
        <taxon>Asteraceae</taxon>
        <taxon>Asteroideae</taxon>
        <taxon>Anthemideae</taxon>
        <taxon>Anthemidinae</taxon>
        <taxon>Tanacetum</taxon>
    </lineage>
</organism>
<dbReference type="EMBL" id="BKCJ011278721">
    <property type="protein sequence ID" value="GFD14335.1"/>
    <property type="molecule type" value="Genomic_DNA"/>
</dbReference>
<gene>
    <name evidence="1" type="ORF">Tci_886304</name>
</gene>
<keyword evidence="1" id="KW-0695">RNA-directed DNA polymerase</keyword>
<name>A0A699TTZ9_TANCI</name>
<dbReference type="GO" id="GO:0003964">
    <property type="term" value="F:RNA-directed DNA polymerase activity"/>
    <property type="evidence" value="ECO:0007669"/>
    <property type="project" value="UniProtKB-KW"/>
</dbReference>
<reference evidence="1" key="1">
    <citation type="journal article" date="2019" name="Sci. Rep.">
        <title>Draft genome of Tanacetum cinerariifolium, the natural source of mosquito coil.</title>
        <authorList>
            <person name="Yamashiro T."/>
            <person name="Shiraishi A."/>
            <person name="Satake H."/>
            <person name="Nakayama K."/>
        </authorList>
    </citation>
    <scope>NUCLEOTIDE SEQUENCE</scope>
</reference>
<accession>A0A699TTZ9</accession>
<keyword evidence="1" id="KW-0808">Transferase</keyword>
<comment type="caution">
    <text evidence="1">The sequence shown here is derived from an EMBL/GenBank/DDBJ whole genome shotgun (WGS) entry which is preliminary data.</text>
</comment>
<proteinExistence type="predicted"/>
<evidence type="ECO:0000313" key="1">
    <source>
        <dbReference type="EMBL" id="GFD14335.1"/>
    </source>
</evidence>
<sequence>RLLKWRFELEEHDIHYRPKTSVKGQILANFIEERPENDHLDTLMDDKEKLPNSWILFTDGSSCIDSS</sequence>